<feature type="non-terminal residue" evidence="1">
    <location>
        <position position="631"/>
    </location>
</feature>
<keyword evidence="2" id="KW-1185">Reference proteome</keyword>
<organism evidence="1 2">
    <name type="scientific">Choristoneura fumiferana</name>
    <name type="common">Spruce budworm moth</name>
    <name type="synonym">Archips fumiferana</name>
    <dbReference type="NCBI Taxonomy" id="7141"/>
    <lineage>
        <taxon>Eukaryota</taxon>
        <taxon>Metazoa</taxon>
        <taxon>Ecdysozoa</taxon>
        <taxon>Arthropoda</taxon>
        <taxon>Hexapoda</taxon>
        <taxon>Insecta</taxon>
        <taxon>Pterygota</taxon>
        <taxon>Neoptera</taxon>
        <taxon>Endopterygota</taxon>
        <taxon>Lepidoptera</taxon>
        <taxon>Glossata</taxon>
        <taxon>Ditrysia</taxon>
        <taxon>Tortricoidea</taxon>
        <taxon>Tortricidae</taxon>
        <taxon>Tortricinae</taxon>
        <taxon>Choristoneura</taxon>
    </lineage>
</organism>
<reference evidence="1 2" key="1">
    <citation type="journal article" date="2022" name="Genome Biol. Evol.">
        <title>The Spruce Budworm Genome: Reconstructing the Evolutionary History of Antifreeze Proteins.</title>
        <authorList>
            <person name="Beliveau C."/>
            <person name="Gagne P."/>
            <person name="Picq S."/>
            <person name="Vernygora O."/>
            <person name="Keeling C.I."/>
            <person name="Pinkney K."/>
            <person name="Doucet D."/>
            <person name="Wen F."/>
            <person name="Johnston J.S."/>
            <person name="Maaroufi H."/>
            <person name="Boyle B."/>
            <person name="Laroche J."/>
            <person name="Dewar K."/>
            <person name="Juretic N."/>
            <person name="Blackburn G."/>
            <person name="Nisole A."/>
            <person name="Brunet B."/>
            <person name="Brandao M."/>
            <person name="Lumley L."/>
            <person name="Duan J."/>
            <person name="Quan G."/>
            <person name="Lucarotti C.J."/>
            <person name="Roe A.D."/>
            <person name="Sperling F.A.H."/>
            <person name="Levesque R.C."/>
            <person name="Cusson M."/>
        </authorList>
    </citation>
    <scope>NUCLEOTIDE SEQUENCE [LARGE SCALE GENOMIC DNA]</scope>
    <source>
        <strain evidence="1">Glfc:IPQL:Cfum</strain>
    </source>
</reference>
<name>A0ACC0JQI2_CHOFU</name>
<sequence>MAPTRRATSGGRGRVKWERISKIMALVPPENAVSSDSSSSSDEEVDIPLHTSTQIPPIIQDDSDASSEPHSIPSSLERFNLLDSSDEEHDQPQASSCNISNIQCIPATPVITQLLQDSNPLTPLPQLHSLSSLLSPHPSPAQQTRSKRKAIIAPIPKQKKKKYVPKPLSFDWKLTKFKHRAEVEAVTFSTPYDPALKSPSDYFLTLFTENIIQMIADETNLYSVQTSETNKCINMTCNDIRDFLALTLMMGVVGMPAYRDYWSNEFRFPPIADVMSLRKYETIRRHLHFVDNNDTNEDRFFKIRPLLEQVRQNCLKIEEEGRYSIDEMMIPYKGTRAGSRRQYMPKKPKKWGFKMFVRAGVSGIVYDFLPYAGEDTFRFYAFNDYEGSLGLGAKVVLALSKTITTKPSIVYFDNFFTSLELIRYLRQELGIFSLGTIRNNRLRGCQEKFPTDKQFSKTKRGTSKQVVCQKNRLAIVKWHDNKVVTLASSFVDSHPVETIQRYCKDAKTKVNVDCPQIVKQYNVHMGGVDLADMLVALYRSNMKTKRWYMAILNIWTNTGYIRNTATKKIPLKKFRLQIAAELLKKNRTKNINQHFNVPQPEIRTPAAPRPPIGVRYDNIGHFPGFTGIQGR</sequence>
<protein>
    <submittedName>
        <fullName evidence="1">Uncharacterized protein</fullName>
    </submittedName>
</protein>
<dbReference type="EMBL" id="CM046108">
    <property type="protein sequence ID" value="KAI8426446.1"/>
    <property type="molecule type" value="Genomic_DNA"/>
</dbReference>
<gene>
    <name evidence="1" type="ORF">MSG28_005274</name>
</gene>
<dbReference type="Proteomes" id="UP001064048">
    <property type="component" value="Chromosome 8"/>
</dbReference>
<proteinExistence type="predicted"/>
<evidence type="ECO:0000313" key="1">
    <source>
        <dbReference type="EMBL" id="KAI8426446.1"/>
    </source>
</evidence>
<comment type="caution">
    <text evidence="1">The sequence shown here is derived from an EMBL/GenBank/DDBJ whole genome shotgun (WGS) entry which is preliminary data.</text>
</comment>
<accession>A0ACC0JQI2</accession>
<evidence type="ECO:0000313" key="2">
    <source>
        <dbReference type="Proteomes" id="UP001064048"/>
    </source>
</evidence>